<dbReference type="InterPro" id="IPR032675">
    <property type="entry name" value="LRR_dom_sf"/>
</dbReference>
<name>A0A6A2ZPM8_HIBSY</name>
<evidence type="ECO:0000313" key="2">
    <source>
        <dbReference type="Proteomes" id="UP000436088"/>
    </source>
</evidence>
<dbReference type="Pfam" id="PF00560">
    <property type="entry name" value="LRR_1"/>
    <property type="match status" value="1"/>
</dbReference>
<dbReference type="InterPro" id="IPR001611">
    <property type="entry name" value="Leu-rich_rpt"/>
</dbReference>
<comment type="caution">
    <text evidence="1">The sequence shown here is derived from an EMBL/GenBank/DDBJ whole genome shotgun (WGS) entry which is preliminary data.</text>
</comment>
<dbReference type="PANTHER" id="PTHR48054:SF91">
    <property type="entry name" value="(WILD MALAYSIAN BANANA) HYPOTHETICAL PROTEIN"/>
    <property type="match status" value="1"/>
</dbReference>
<accession>A0A6A2ZPM8</accession>
<proteinExistence type="predicted"/>
<gene>
    <name evidence="1" type="ORF">F3Y22_tig00110813pilonHSYRG00287</name>
</gene>
<sequence>MEFASKHDGSCNSLYEEITEELALLGKLQHREEVLPSIGDLTKLIELDLQYNYLFGEIPMEIGKLHKLWQLELYNNELTRKHPVGL</sequence>
<keyword evidence="2" id="KW-1185">Reference proteome</keyword>
<dbReference type="InterPro" id="IPR052592">
    <property type="entry name" value="LRR-RLK"/>
</dbReference>
<protein>
    <submittedName>
        <fullName evidence="1">Uncharacterized protein</fullName>
    </submittedName>
</protein>
<organism evidence="1 2">
    <name type="scientific">Hibiscus syriacus</name>
    <name type="common">Rose of Sharon</name>
    <dbReference type="NCBI Taxonomy" id="106335"/>
    <lineage>
        <taxon>Eukaryota</taxon>
        <taxon>Viridiplantae</taxon>
        <taxon>Streptophyta</taxon>
        <taxon>Embryophyta</taxon>
        <taxon>Tracheophyta</taxon>
        <taxon>Spermatophyta</taxon>
        <taxon>Magnoliopsida</taxon>
        <taxon>eudicotyledons</taxon>
        <taxon>Gunneridae</taxon>
        <taxon>Pentapetalae</taxon>
        <taxon>rosids</taxon>
        <taxon>malvids</taxon>
        <taxon>Malvales</taxon>
        <taxon>Malvaceae</taxon>
        <taxon>Malvoideae</taxon>
        <taxon>Hibiscus</taxon>
    </lineage>
</organism>
<dbReference type="Proteomes" id="UP000436088">
    <property type="component" value="Unassembled WGS sequence"/>
</dbReference>
<dbReference type="EMBL" id="VEPZ02001120">
    <property type="protein sequence ID" value="KAE8693377.1"/>
    <property type="molecule type" value="Genomic_DNA"/>
</dbReference>
<reference evidence="1" key="1">
    <citation type="submission" date="2019-09" db="EMBL/GenBank/DDBJ databases">
        <title>Draft genome information of white flower Hibiscus syriacus.</title>
        <authorList>
            <person name="Kim Y.-M."/>
        </authorList>
    </citation>
    <scope>NUCLEOTIDE SEQUENCE [LARGE SCALE GENOMIC DNA]</scope>
    <source>
        <strain evidence="1">YM2019G1</strain>
    </source>
</reference>
<dbReference type="SUPFAM" id="SSF52058">
    <property type="entry name" value="L domain-like"/>
    <property type="match status" value="1"/>
</dbReference>
<dbReference type="AlphaFoldDB" id="A0A6A2ZPM8"/>
<dbReference type="Gene3D" id="3.80.10.10">
    <property type="entry name" value="Ribonuclease Inhibitor"/>
    <property type="match status" value="1"/>
</dbReference>
<dbReference type="PANTHER" id="PTHR48054">
    <property type="entry name" value="RECEPTOR KINASE-LIKE PROTEIN XA21"/>
    <property type="match status" value="1"/>
</dbReference>
<evidence type="ECO:0000313" key="1">
    <source>
        <dbReference type="EMBL" id="KAE8693377.1"/>
    </source>
</evidence>